<gene>
    <name evidence="8" type="primary">LOC106819412</name>
</gene>
<dbReference type="InterPro" id="IPR000734">
    <property type="entry name" value="TAG_lipase"/>
</dbReference>
<evidence type="ECO:0000256" key="2">
    <source>
        <dbReference type="ARBA" id="ARBA00010701"/>
    </source>
</evidence>
<feature type="domain" description="PLAT" evidence="6">
    <location>
        <begin position="185"/>
        <end position="281"/>
    </location>
</feature>
<evidence type="ECO:0000313" key="7">
    <source>
        <dbReference type="Proteomes" id="UP000695022"/>
    </source>
</evidence>
<dbReference type="InterPro" id="IPR001024">
    <property type="entry name" value="PLAT/LH2_dom"/>
</dbReference>
<dbReference type="PROSITE" id="PS50095">
    <property type="entry name" value="PLAT"/>
    <property type="match status" value="1"/>
</dbReference>
<dbReference type="Proteomes" id="UP000695022">
    <property type="component" value="Unplaced"/>
</dbReference>
<dbReference type="Gene3D" id="2.60.60.20">
    <property type="entry name" value="PLAT/LH2 domain"/>
    <property type="match status" value="1"/>
</dbReference>
<proteinExistence type="inferred from homology"/>
<dbReference type="SUPFAM" id="SSF49723">
    <property type="entry name" value="Lipase/lipooxygenase domain (PLAT/LH2 domain)"/>
    <property type="match status" value="1"/>
</dbReference>
<dbReference type="SUPFAM" id="SSF53474">
    <property type="entry name" value="alpha/beta-Hydrolases"/>
    <property type="match status" value="1"/>
</dbReference>
<sequence>FHLVGHSLGGQVAGAAGSALPGLPRITGLDPAAPWFEDEDPAVRLDPTDAGLVDILHTNGGPWWLGYVGISARHGHVDIYPNGGVIQPGCKKPAAGALEAILSGELLEVFQDLAGCSHKRSTVLYIDMLKKGSCPYIAVECNSYEDFEAGACSEGRVIDLTNVENEGFSGAGYMDTFAQTPYCGYHYVVAASVSADSSSPKGEIKLTLTSSKGQQTTALLVDGTIKAGTTQSVTHLSDTQLGDVTAADVSYERTSIMQTNTFVIDRLTVMSYRDSDWWSVL</sequence>
<evidence type="ECO:0000259" key="6">
    <source>
        <dbReference type="PROSITE" id="PS50095"/>
    </source>
</evidence>
<dbReference type="Gene3D" id="3.40.50.1820">
    <property type="entry name" value="alpha/beta hydrolase"/>
    <property type="match status" value="1"/>
</dbReference>
<dbReference type="RefSeq" id="XP_014679539.1">
    <property type="nucleotide sequence ID" value="XM_014824053.1"/>
</dbReference>
<dbReference type="PANTHER" id="PTHR11610">
    <property type="entry name" value="LIPASE"/>
    <property type="match status" value="1"/>
</dbReference>
<comment type="similarity">
    <text evidence="2 5">Belongs to the AB hydrolase superfamily. Lipase family.</text>
</comment>
<dbReference type="InterPro" id="IPR029058">
    <property type="entry name" value="AB_hydrolase_fold"/>
</dbReference>
<evidence type="ECO:0000256" key="4">
    <source>
        <dbReference type="PROSITE-ProRule" id="PRU00152"/>
    </source>
</evidence>
<comment type="caution">
    <text evidence="4">Lacks conserved residue(s) required for the propagation of feature annotation.</text>
</comment>
<evidence type="ECO:0000256" key="3">
    <source>
        <dbReference type="ARBA" id="ARBA00022525"/>
    </source>
</evidence>
<feature type="non-terminal residue" evidence="8">
    <location>
        <position position="1"/>
    </location>
</feature>
<accession>A0ABM1F518</accession>
<dbReference type="GeneID" id="106819412"/>
<comment type="subcellular location">
    <subcellularLocation>
        <location evidence="1">Secreted</location>
    </subcellularLocation>
</comment>
<keyword evidence="3" id="KW-0964">Secreted</keyword>
<keyword evidence="7" id="KW-1185">Reference proteome</keyword>
<evidence type="ECO:0000256" key="5">
    <source>
        <dbReference type="RuleBase" id="RU004262"/>
    </source>
</evidence>
<organism evidence="7 8">
    <name type="scientific">Priapulus caudatus</name>
    <name type="common">Priapulid worm</name>
    <dbReference type="NCBI Taxonomy" id="37621"/>
    <lineage>
        <taxon>Eukaryota</taxon>
        <taxon>Metazoa</taxon>
        <taxon>Ecdysozoa</taxon>
        <taxon>Scalidophora</taxon>
        <taxon>Priapulida</taxon>
        <taxon>Priapulimorpha</taxon>
        <taxon>Priapulimorphida</taxon>
        <taxon>Priapulidae</taxon>
        <taxon>Priapulus</taxon>
    </lineage>
</organism>
<evidence type="ECO:0000313" key="8">
    <source>
        <dbReference type="RefSeq" id="XP_014679539.1"/>
    </source>
</evidence>
<dbReference type="Pfam" id="PF00151">
    <property type="entry name" value="Lipase"/>
    <property type="match status" value="1"/>
</dbReference>
<evidence type="ECO:0000256" key="1">
    <source>
        <dbReference type="ARBA" id="ARBA00004613"/>
    </source>
</evidence>
<dbReference type="InterPro" id="IPR013818">
    <property type="entry name" value="Lipase"/>
</dbReference>
<protein>
    <submittedName>
        <fullName evidence="8">Inactive pancreatic lipase-related protein 1-like</fullName>
    </submittedName>
</protein>
<reference evidence="8" key="1">
    <citation type="submission" date="2025-08" db="UniProtKB">
        <authorList>
            <consortium name="RefSeq"/>
        </authorList>
    </citation>
    <scope>IDENTIFICATION</scope>
</reference>
<dbReference type="InterPro" id="IPR036392">
    <property type="entry name" value="PLAT/LH2_dom_sf"/>
</dbReference>
<name>A0ABM1F518_PRICU</name>